<keyword evidence="3" id="KW-1185">Reference proteome</keyword>
<keyword evidence="1" id="KW-0472">Membrane</keyword>
<dbReference type="Proteomes" id="UP000766595">
    <property type="component" value="Unassembled WGS sequence"/>
</dbReference>
<evidence type="ECO:0000313" key="3">
    <source>
        <dbReference type="Proteomes" id="UP000766595"/>
    </source>
</evidence>
<feature type="transmembrane region" description="Helical" evidence="1">
    <location>
        <begin position="46"/>
        <end position="67"/>
    </location>
</feature>
<evidence type="ECO:0000313" key="2">
    <source>
        <dbReference type="EMBL" id="MBT9289076.1"/>
    </source>
</evidence>
<dbReference type="RefSeq" id="WP_261967727.1">
    <property type="nucleotide sequence ID" value="NZ_JAHHZF010000003.1"/>
</dbReference>
<accession>A0A947D3U7</accession>
<evidence type="ECO:0000256" key="1">
    <source>
        <dbReference type="SAM" id="Phobius"/>
    </source>
</evidence>
<organism evidence="2 3">
    <name type="scientific">Prosthecodimorpha staleyi</name>
    <dbReference type="NCBI Taxonomy" id="2840188"/>
    <lineage>
        <taxon>Bacteria</taxon>
        <taxon>Pseudomonadati</taxon>
        <taxon>Pseudomonadota</taxon>
        <taxon>Alphaproteobacteria</taxon>
        <taxon>Hyphomicrobiales</taxon>
        <taxon>Ancalomicrobiaceae</taxon>
        <taxon>Prosthecodimorpha</taxon>
    </lineage>
</organism>
<sequence>MRSEISTLYVMMRPIAFAVLFSGLLVFFSSFESKKEVEYGGKRNLFFHYLSLVLPISIAAFFCGFIAATSRIGVAGQLVTGVLGVTSAALVYFYSSNAHKTSIAGLGTVVIAIAVLYGSFYGTEVRDGYRLQRLVDAAVQEKKIRTFRENLDLPTSALETEIFKVIHSLEPK</sequence>
<name>A0A947D3U7_9HYPH</name>
<dbReference type="EMBL" id="JAHHZF010000003">
    <property type="protein sequence ID" value="MBT9289076.1"/>
    <property type="molecule type" value="Genomic_DNA"/>
</dbReference>
<feature type="transmembrane region" description="Helical" evidence="1">
    <location>
        <begin position="74"/>
        <end position="95"/>
    </location>
</feature>
<keyword evidence="1" id="KW-0812">Transmembrane</keyword>
<reference evidence="2 3" key="1">
    <citation type="submission" date="2021-06" db="EMBL/GenBank/DDBJ databases">
        <authorList>
            <person name="Grouzdev D.S."/>
            <person name="Koziaeva V."/>
        </authorList>
    </citation>
    <scope>NUCLEOTIDE SEQUENCE [LARGE SCALE GENOMIC DNA]</scope>
    <source>
        <strain evidence="2 3">22</strain>
    </source>
</reference>
<dbReference type="AlphaFoldDB" id="A0A947D3U7"/>
<proteinExistence type="predicted"/>
<gene>
    <name evidence="2" type="ORF">KL771_06420</name>
</gene>
<keyword evidence="1" id="KW-1133">Transmembrane helix</keyword>
<comment type="caution">
    <text evidence="2">The sequence shown here is derived from an EMBL/GenBank/DDBJ whole genome shotgun (WGS) entry which is preliminary data.</text>
</comment>
<feature type="transmembrane region" description="Helical" evidence="1">
    <location>
        <begin position="101"/>
        <end position="123"/>
    </location>
</feature>
<protein>
    <submittedName>
        <fullName evidence="2">Uncharacterized protein</fullName>
    </submittedName>
</protein>